<feature type="coiled-coil region" evidence="1">
    <location>
        <begin position="414"/>
        <end position="532"/>
    </location>
</feature>
<dbReference type="Proteomes" id="UP000000539">
    <property type="component" value="Chromosome Z"/>
</dbReference>
<dbReference type="OrthoDB" id="287623at2759"/>
<organism evidence="3 4">
    <name type="scientific">Gallus gallus</name>
    <name type="common">Chicken</name>
    <dbReference type="NCBI Taxonomy" id="9031"/>
    <lineage>
        <taxon>Eukaryota</taxon>
        <taxon>Metazoa</taxon>
        <taxon>Chordata</taxon>
        <taxon>Craniata</taxon>
        <taxon>Vertebrata</taxon>
        <taxon>Euteleostomi</taxon>
        <taxon>Archelosauria</taxon>
        <taxon>Archosauria</taxon>
        <taxon>Dinosauria</taxon>
        <taxon>Saurischia</taxon>
        <taxon>Theropoda</taxon>
        <taxon>Coelurosauria</taxon>
        <taxon>Aves</taxon>
        <taxon>Neognathae</taxon>
        <taxon>Galloanserae</taxon>
        <taxon>Galliformes</taxon>
        <taxon>Phasianidae</taxon>
        <taxon>Phasianinae</taxon>
        <taxon>Gallus</taxon>
    </lineage>
</organism>
<reference evidence="3" key="1">
    <citation type="submission" date="2020-11" db="EMBL/GenBank/DDBJ databases">
        <title>Gallus gallus (Chicken) genome, bGalGal1, GRCg7b, maternal haplotype autosomes + Z &amp; W.</title>
        <authorList>
            <person name="Warren W."/>
            <person name="Formenti G."/>
            <person name="Fedrigo O."/>
            <person name="Haase B."/>
            <person name="Mountcastle J."/>
            <person name="Balacco J."/>
            <person name="Tracey A."/>
            <person name="Schneider V."/>
            <person name="Okimoto R."/>
            <person name="Cheng H."/>
            <person name="Hawken R."/>
            <person name="Howe K."/>
            <person name="Jarvis E.D."/>
        </authorList>
    </citation>
    <scope>NUCLEOTIDE SEQUENCE [LARGE SCALE GENOMIC DNA]</scope>
    <source>
        <strain evidence="3">Broiler</strain>
    </source>
</reference>
<dbReference type="GeneID" id="427242"/>
<dbReference type="RefSeq" id="XP_046761836.1">
    <property type="nucleotide sequence ID" value="XM_046905880.1"/>
</dbReference>
<proteinExistence type="predicted"/>
<evidence type="ECO:0000313" key="4">
    <source>
        <dbReference type="Proteomes" id="UP000000539"/>
    </source>
</evidence>
<feature type="coiled-coil region" evidence="1">
    <location>
        <begin position="1016"/>
        <end position="1099"/>
    </location>
</feature>
<feature type="region of interest" description="Disordered" evidence="2">
    <location>
        <begin position="1237"/>
        <end position="1256"/>
    </location>
</feature>
<dbReference type="PANTHER" id="PTHR47899">
    <property type="entry name" value="COILED-COIL DOMAIN-CONTAINING PROTEIN 171"/>
    <property type="match status" value="1"/>
</dbReference>
<dbReference type="FunCoup" id="A0A8V0YNW8">
    <property type="interactions" value="515"/>
</dbReference>
<reference evidence="3" key="3">
    <citation type="submission" date="2025-09" db="UniProtKB">
        <authorList>
            <consortium name="Ensembl"/>
        </authorList>
    </citation>
    <scope>IDENTIFICATION</scope>
    <source>
        <strain evidence="3">broiler</strain>
    </source>
</reference>
<feature type="compositionally biased region" description="Polar residues" evidence="2">
    <location>
        <begin position="1557"/>
        <end position="1575"/>
    </location>
</feature>
<feature type="compositionally biased region" description="Low complexity" evidence="2">
    <location>
        <begin position="1349"/>
        <end position="1362"/>
    </location>
</feature>
<feature type="region of interest" description="Disordered" evidence="2">
    <location>
        <begin position="1505"/>
        <end position="1575"/>
    </location>
</feature>
<feature type="region of interest" description="Disordered" evidence="2">
    <location>
        <begin position="1314"/>
        <end position="1371"/>
    </location>
</feature>
<dbReference type="Ensembl" id="ENSGALT00010034687.1">
    <property type="protein sequence ID" value="ENSGALP00010020354.1"/>
    <property type="gene ID" value="ENSGALG00010014372.1"/>
</dbReference>
<feature type="coiled-coil region" evidence="1">
    <location>
        <begin position="60"/>
        <end position="147"/>
    </location>
</feature>
<dbReference type="PANTHER" id="PTHR47899:SF1">
    <property type="entry name" value="COILED-COIL DOMAIN-CONTAINING PROTEIN 171"/>
    <property type="match status" value="1"/>
</dbReference>
<dbReference type="SMR" id="A0A8V0YNW8"/>
<feature type="coiled-coil region" evidence="1">
    <location>
        <begin position="936"/>
        <end position="984"/>
    </location>
</feature>
<dbReference type="RefSeq" id="XP_046792582.1">
    <property type="nucleotide sequence ID" value="XM_046936626.1"/>
</dbReference>
<feature type="compositionally biased region" description="Basic and acidic residues" evidence="2">
    <location>
        <begin position="1314"/>
        <end position="1334"/>
    </location>
</feature>
<dbReference type="GeneTree" id="ENSGT00390000007924"/>
<keyword evidence="4" id="KW-1185">Reference proteome</keyword>
<evidence type="ECO:0000256" key="2">
    <source>
        <dbReference type="SAM" id="MobiDB-lite"/>
    </source>
</evidence>
<dbReference type="CTD" id="203238"/>
<reference evidence="3" key="2">
    <citation type="submission" date="2025-08" db="UniProtKB">
        <authorList>
            <consortium name="Ensembl"/>
        </authorList>
    </citation>
    <scope>IDENTIFICATION</scope>
    <source>
        <strain evidence="3">broiler</strain>
    </source>
</reference>
<evidence type="ECO:0000256" key="1">
    <source>
        <dbReference type="SAM" id="Coils"/>
    </source>
</evidence>
<gene>
    <name evidence="3" type="primary">CCDC171</name>
</gene>
<evidence type="ECO:0000313" key="3">
    <source>
        <dbReference type="Ensembl" id="ENSGALP00010020354.1"/>
    </source>
</evidence>
<protein>
    <submittedName>
        <fullName evidence="3">Coiled-coil domain containing 171</fullName>
    </submittedName>
</protein>
<feature type="coiled-coil region" evidence="1">
    <location>
        <begin position="289"/>
        <end position="369"/>
    </location>
</feature>
<keyword evidence="1" id="KW-0175">Coiled coil</keyword>
<dbReference type="RefSeq" id="XP_004949164.2">
    <property type="nucleotide sequence ID" value="XM_004949107.5"/>
</dbReference>
<sequence length="1575" mass="179856">MIDIMNLSSPVSHVDHEAKRLCSAKSGSQLLHNSSASELDVAEDLKRKLCQAKEEKVDIIIKHNQELRDYEIQIVKLRSEFEKGEAIRQSLEYALAIAKKDARLTVRTVEEELSDARNKLAELQVFNEKLQQRLVETEKTFHIAQQKWKEQQQRLASEKDDILRTHKDEYELLLKERGELESILQKQNSALQNLSKKMKDMELEHRDCSDLLTRQVHKLEYSAEQEERLKKELEAATDRIKQLEENFEAERAAHLKSKFNLEITQMRIRELEGALQMEKVSQAEALSDLEMIRKEFKEVENAYEREKQKAQENLEKVNRLEREYISTNKQMNEKIEEKKEIIKDLSERLQENEKIHRELQDKLATAKKHQVFVTETYENNMIELKLLLDSFAMSGQRTAGTCKDKDKPSSLSVLETLRYTLTAYQNKLEDTSNELKKMNALCENTTKELEISRDKMCVLSQDLKEARDKLANANKELNHLHTECADKAALIGTLQMELQNVQQRWEEEKVRAAESENEIQKLTRAYKKDMEEKLTFLHGLYQHLVAGCVLIKQPEGILDRFSWSELCAVLQENVDALILDLNRANEKISHLEYICKSKSDTMKELQRSQEDDMSKMAEQMKAQESCWQKQKKYLEQQYSDLLGEVHARAQEYKETAEKNKEKICVLEKRQEELALENLYVKNTLTQIQKEHSSLLAACALLAGALYPLYGRSCAMSIQRDLLQDQVNIYELVNQEIRTLVHILSGVEEEKEDDAKIKKHKFRGLIHVFRRGVIAVLAANRLKVLAQSSSSLFSLINGFKEGIGILVCVGDSKGKHNMSRYNKEGIRCVEALNWFTSPDLLTAVISSVTELQDVISKTDPKSCLSGRLLVSAARNSFSKLMDKLNVIMESVPLDSSRSVTYVEKNSLIQRLAHGLHRINARALEAGSCDRRPIMKSIASLQKQIAEFTQRLHTVEVERCSLRRELAEFKLNFSKMKQEADKAQSLKEQLSLFKQSKLIAHKRFESACEELNNALHWEHQAQVLLNEQAQQLQELNNKLELHSSEEADKNQVLSETVKRLSEAKMELRRKDQSLRQLNRLLTQLEQDKRRLKESIHDAESALCMAAKDRELIINQMKSVEATLHTVRDQTLLSWTAATRNDFTLQLPKLHLETFAVEGLKGGPEVVAFQAMIKSFMDVYQLASSRIDILVKETAPHQLHTAAPMSKLQTACLHESEILQLAGRKCLRWWRWWRQAAAPEPGAERQAGRHSSPRSEPWCPCSKADQELQQLVLSGLPGCRPVLGPDFWQAAWRDLEELVEQNSLSCHCCSSREGQAEARRHPGKKQQDHQGHPKESAKIPLPLGAAPKETQRPAAAAALPGPARATLRKDSGAQTDTSDLLLADAEATGRQCHCAVPDSSSKPQLGQMSCMKVSMHTARKCLDVDLHVFPETVRRPTELLQHPQPTHGAPVSTLKRKCPLHPDQVPRQQHGARAPGCHRAPTYFCSREAWFLPEEEREALELHTCSMKQKHPGNQPAASWEKESTSTYKTAPSEADWAEAGAKGHKRWPWCKNCPGRGESTWSTKAERSSSPPGSVTF</sequence>
<accession>A0A8V0YNW8</accession>
<dbReference type="RefSeq" id="XP_046792580.1">
    <property type="nucleotide sequence ID" value="XM_046936624.1"/>
</dbReference>
<dbReference type="InterPro" id="IPR038820">
    <property type="entry name" value="CCDC171"/>
</dbReference>
<feature type="coiled-coil region" evidence="1">
    <location>
        <begin position="177"/>
        <end position="253"/>
    </location>
</feature>
<name>A0A8V0YNW8_CHICK</name>